<dbReference type="EMBL" id="JGDM01000082">
    <property type="protein sequence ID" value="EXZ43151.1"/>
    <property type="molecule type" value="Genomic_DNA"/>
</dbReference>
<dbReference type="Pfam" id="PF01364">
    <property type="entry name" value="Peptidase_C25"/>
    <property type="match status" value="1"/>
</dbReference>
<dbReference type="Gene3D" id="3.40.50.1460">
    <property type="match status" value="1"/>
</dbReference>
<evidence type="ECO:0000313" key="4">
    <source>
        <dbReference type="Proteomes" id="UP000022272"/>
    </source>
</evidence>
<keyword evidence="1" id="KW-0732">Signal</keyword>
<dbReference type="InterPro" id="IPR029030">
    <property type="entry name" value="Caspase-like_dom_sf"/>
</dbReference>
<dbReference type="GO" id="GO:0008234">
    <property type="term" value="F:cysteine-type peptidase activity"/>
    <property type="evidence" value="ECO:0007669"/>
    <property type="project" value="InterPro"/>
</dbReference>
<feature type="domain" description="Gingipain" evidence="2">
    <location>
        <begin position="13"/>
        <end position="342"/>
    </location>
</feature>
<sequence>MSKCKVSMKKFILIITSDSLKEAFTAFINKKQELGFAVTCITVESINKMISGESATPVQIATKIKCYIHTRFNYNELFYVILGGGYKEVPALDAERHSSRYVDRTGVPRTVEVFSPSDYKYTLDVDNNMKFVIGRFPVGESQDMANLCSLYVNYAPQRNDKILIVSDDDDTASFVAELQTILRGKQVTCLEKEGKLEDITTLTREILNHSFILYTGHGNPLYWNYGRLGTTDDGSQFFTESKISPMPRHPHICCWACATSCFSIKTDCIGVSFMKKGAMTYWGASYETRQSVNRLMAKKMLEVVLRNPTISVGEAYYQVLQCPKVRQQEKESYLLFGDPTLPFFSV</sequence>
<dbReference type="PATRIC" id="fig|1339280.3.peg.3671"/>
<dbReference type="GO" id="GO:0006508">
    <property type="term" value="P:proteolysis"/>
    <property type="evidence" value="ECO:0007669"/>
    <property type="project" value="InterPro"/>
</dbReference>
<evidence type="ECO:0000256" key="1">
    <source>
        <dbReference type="ARBA" id="ARBA00022729"/>
    </source>
</evidence>
<accession>A0A016BRK4</accession>
<comment type="caution">
    <text evidence="3">The sequence shown here is derived from an EMBL/GenBank/DDBJ whole genome shotgun (WGS) entry which is preliminary data.</text>
</comment>
<gene>
    <name evidence="3" type="ORF">M076_3832</name>
</gene>
<dbReference type="InterPro" id="IPR001769">
    <property type="entry name" value="Gingipain"/>
</dbReference>
<dbReference type="InterPro" id="IPR029031">
    <property type="entry name" value="Gingipain_N_sf"/>
</dbReference>
<name>A0A016BRK4_BACFG</name>
<dbReference type="Proteomes" id="UP000022272">
    <property type="component" value="Unassembled WGS sequence"/>
</dbReference>
<dbReference type="SUPFAM" id="SSF52129">
    <property type="entry name" value="Caspase-like"/>
    <property type="match status" value="1"/>
</dbReference>
<protein>
    <submittedName>
        <fullName evidence="3">Peptidase C25 family protein</fullName>
    </submittedName>
</protein>
<evidence type="ECO:0000313" key="3">
    <source>
        <dbReference type="EMBL" id="EXZ43151.1"/>
    </source>
</evidence>
<proteinExistence type="predicted"/>
<reference evidence="3 4" key="1">
    <citation type="submission" date="2014-02" db="EMBL/GenBank/DDBJ databases">
        <authorList>
            <person name="Sears C."/>
            <person name="Carroll K."/>
            <person name="Sack B.R."/>
            <person name="Qadri F."/>
            <person name="Myers L.L."/>
            <person name="Chung G.-T."/>
            <person name="Escheverria P."/>
            <person name="Fraser C.M."/>
            <person name="Sadzewicz L."/>
            <person name="Shefchek K.A."/>
            <person name="Tallon L."/>
            <person name="Das S.P."/>
            <person name="Daugherty S."/>
            <person name="Mongodin E.F."/>
        </authorList>
    </citation>
    <scope>NUCLEOTIDE SEQUENCE [LARGE SCALE GENOMIC DNA]</scope>
    <source>
        <strain evidence="3 4">2-F-2 #4</strain>
    </source>
</reference>
<dbReference type="Gene3D" id="3.40.50.10390">
    <property type="entry name" value="Gingipain r, domain 1"/>
    <property type="match status" value="1"/>
</dbReference>
<dbReference type="AlphaFoldDB" id="A0A016BRK4"/>
<evidence type="ECO:0000259" key="2">
    <source>
        <dbReference type="Pfam" id="PF01364"/>
    </source>
</evidence>
<organism evidence="3 4">
    <name type="scientific">Bacteroides fragilis str. 2-F-2 #4</name>
    <dbReference type="NCBI Taxonomy" id="1339280"/>
    <lineage>
        <taxon>Bacteria</taxon>
        <taxon>Pseudomonadati</taxon>
        <taxon>Bacteroidota</taxon>
        <taxon>Bacteroidia</taxon>
        <taxon>Bacteroidales</taxon>
        <taxon>Bacteroidaceae</taxon>
        <taxon>Bacteroides</taxon>
    </lineage>
</organism>